<protein>
    <recommendedName>
        <fullName evidence="4">Sulfotransferase</fullName>
    </recommendedName>
</protein>
<feature type="signal peptide" evidence="1">
    <location>
        <begin position="1"/>
        <end position="24"/>
    </location>
</feature>
<organism evidence="2 3">
    <name type="scientific">Aureococcus anophagefferens</name>
    <name type="common">Harmful bloom alga</name>
    <dbReference type="NCBI Taxonomy" id="44056"/>
    <lineage>
        <taxon>Eukaryota</taxon>
        <taxon>Sar</taxon>
        <taxon>Stramenopiles</taxon>
        <taxon>Ochrophyta</taxon>
        <taxon>Pelagophyceae</taxon>
        <taxon>Pelagomonadales</taxon>
        <taxon>Pelagomonadaceae</taxon>
        <taxon>Aureococcus</taxon>
    </lineage>
</organism>
<feature type="chain" id="PRO_5045838023" description="Sulfotransferase" evidence="1">
    <location>
        <begin position="25"/>
        <end position="276"/>
    </location>
</feature>
<gene>
    <name evidence="2" type="ORF">SO694_00071172</name>
</gene>
<evidence type="ECO:0008006" key="4">
    <source>
        <dbReference type="Google" id="ProtNLM"/>
    </source>
</evidence>
<keyword evidence="3" id="KW-1185">Reference proteome</keyword>
<name>A0ABR1FI50_AURAN</name>
<dbReference type="Proteomes" id="UP001363151">
    <property type="component" value="Unassembled WGS sequence"/>
</dbReference>
<accession>A0ABR1FI50</accession>
<evidence type="ECO:0000256" key="1">
    <source>
        <dbReference type="SAM" id="SignalP"/>
    </source>
</evidence>
<sequence>MGCEMMRWAAALLAVAAASPSTGCFKTDGHGRVTHAVSCEGRSARNGGYACKTQPACAKSCTAGIARNGCWGVARNRTWVALLPEHSGTSTLTDMFTKDLHVDTCSHEHAPPRGRCPDDFLIVLAANPFRRVISSAAWHKKISGGQEIKPWGFDEREQISHFRGWVANLAAPPVRTASELLPRGANPFVLRTNNLQDDTLLLLAALGYPRRNFSSRHCVSSCASTKRTVSAAAFTPSPPWDQRAYYDDATAAKVRRLYARDFDAFGFSRDPQHMFD</sequence>
<keyword evidence="1" id="KW-0732">Signal</keyword>
<evidence type="ECO:0000313" key="3">
    <source>
        <dbReference type="Proteomes" id="UP001363151"/>
    </source>
</evidence>
<reference evidence="2 3" key="1">
    <citation type="submission" date="2024-03" db="EMBL/GenBank/DDBJ databases">
        <title>Aureococcus anophagefferens CCMP1851 and Kratosvirus quantuckense: Draft genome of a second virus-susceptible host strain in the model system.</title>
        <authorList>
            <person name="Chase E."/>
            <person name="Truchon A.R."/>
            <person name="Schepens W."/>
            <person name="Wilhelm S.W."/>
        </authorList>
    </citation>
    <scope>NUCLEOTIDE SEQUENCE [LARGE SCALE GENOMIC DNA]</scope>
    <source>
        <strain evidence="2 3">CCMP1851</strain>
    </source>
</reference>
<comment type="caution">
    <text evidence="2">The sequence shown here is derived from an EMBL/GenBank/DDBJ whole genome shotgun (WGS) entry which is preliminary data.</text>
</comment>
<proteinExistence type="predicted"/>
<dbReference type="EMBL" id="JBBJCI010000419">
    <property type="protein sequence ID" value="KAK7231207.1"/>
    <property type="molecule type" value="Genomic_DNA"/>
</dbReference>
<evidence type="ECO:0000313" key="2">
    <source>
        <dbReference type="EMBL" id="KAK7231207.1"/>
    </source>
</evidence>